<name>A0A9P7UDA6_9PEZI</name>
<organism evidence="1 2">
    <name type="scientific">Colletotrichum scovillei</name>
    <dbReference type="NCBI Taxonomy" id="1209932"/>
    <lineage>
        <taxon>Eukaryota</taxon>
        <taxon>Fungi</taxon>
        <taxon>Dikarya</taxon>
        <taxon>Ascomycota</taxon>
        <taxon>Pezizomycotina</taxon>
        <taxon>Sordariomycetes</taxon>
        <taxon>Hypocreomycetidae</taxon>
        <taxon>Glomerellales</taxon>
        <taxon>Glomerellaceae</taxon>
        <taxon>Colletotrichum</taxon>
        <taxon>Colletotrichum acutatum species complex</taxon>
    </lineage>
</organism>
<sequence length="43" mass="4968">MLLKFSFNLRKYGLFGSALIYHQPNRVDSKRPTSVSTYTCAKQ</sequence>
<comment type="caution">
    <text evidence="1">The sequence shown here is derived from an EMBL/GenBank/DDBJ whole genome shotgun (WGS) entry which is preliminary data.</text>
</comment>
<keyword evidence="2" id="KW-1185">Reference proteome</keyword>
<dbReference type="AlphaFoldDB" id="A0A9P7UDA6"/>
<accession>A0A9P7UDA6</accession>
<reference evidence="1" key="1">
    <citation type="submission" date="2021-05" db="EMBL/GenBank/DDBJ databases">
        <title>Comparative genomics of three Colletotrichum scovillei strains and genetic complementation revealed genes involved fungal growth and virulence on chili pepper.</title>
        <authorList>
            <person name="Hsieh D.-K."/>
            <person name="Chuang S.-C."/>
            <person name="Chen C.-Y."/>
            <person name="Chao Y.-T."/>
            <person name="Lu M.-Y.J."/>
            <person name="Lee M.-H."/>
            <person name="Shih M.-C."/>
        </authorList>
    </citation>
    <scope>NUCLEOTIDE SEQUENCE</scope>
    <source>
        <strain evidence="1">Coll-153</strain>
    </source>
</reference>
<dbReference type="Proteomes" id="UP000699042">
    <property type="component" value="Unassembled WGS sequence"/>
</dbReference>
<protein>
    <submittedName>
        <fullName evidence="1">Uncharacterized protein</fullName>
    </submittedName>
</protein>
<dbReference type="EMBL" id="JAESDN010000004">
    <property type="protein sequence ID" value="KAG7051468.1"/>
    <property type="molecule type" value="Genomic_DNA"/>
</dbReference>
<evidence type="ECO:0000313" key="1">
    <source>
        <dbReference type="EMBL" id="KAG7051468.1"/>
    </source>
</evidence>
<gene>
    <name evidence="1" type="ORF">JMJ77_002090</name>
</gene>
<proteinExistence type="predicted"/>
<evidence type="ECO:0000313" key="2">
    <source>
        <dbReference type="Proteomes" id="UP000699042"/>
    </source>
</evidence>